<keyword evidence="3" id="KW-1185">Reference proteome</keyword>
<dbReference type="Proteomes" id="UP001060919">
    <property type="component" value="Chromosome"/>
</dbReference>
<dbReference type="EMBL" id="AP026867">
    <property type="protein sequence ID" value="BDS09460.1"/>
    <property type="molecule type" value="Genomic_DNA"/>
</dbReference>
<dbReference type="AlphaFoldDB" id="A0A915VMH0"/>
<keyword evidence="1" id="KW-0472">Membrane</keyword>
<protein>
    <submittedName>
        <fullName evidence="2">Uncharacterized protein</fullName>
    </submittedName>
</protein>
<feature type="transmembrane region" description="Helical" evidence="1">
    <location>
        <begin position="102"/>
        <end position="123"/>
    </location>
</feature>
<dbReference type="RefSeq" id="WP_264790852.1">
    <property type="nucleotide sequence ID" value="NZ_AP026867.1"/>
</dbReference>
<organism evidence="2 3">
    <name type="scientific">Aureispira anguillae</name>
    <dbReference type="NCBI Taxonomy" id="2864201"/>
    <lineage>
        <taxon>Bacteria</taxon>
        <taxon>Pseudomonadati</taxon>
        <taxon>Bacteroidota</taxon>
        <taxon>Saprospiria</taxon>
        <taxon>Saprospirales</taxon>
        <taxon>Saprospiraceae</taxon>
        <taxon>Aureispira</taxon>
    </lineage>
</organism>
<gene>
    <name evidence="2" type="ORF">AsAng_0001580</name>
</gene>
<feature type="transmembrane region" description="Helical" evidence="1">
    <location>
        <begin position="72"/>
        <end position="95"/>
    </location>
</feature>
<proteinExistence type="predicted"/>
<feature type="transmembrane region" description="Helical" evidence="1">
    <location>
        <begin position="129"/>
        <end position="152"/>
    </location>
</feature>
<evidence type="ECO:0000313" key="2">
    <source>
        <dbReference type="EMBL" id="BDS09460.1"/>
    </source>
</evidence>
<accession>A0A915VMH0</accession>
<feature type="transmembrane region" description="Helical" evidence="1">
    <location>
        <begin position="20"/>
        <end position="40"/>
    </location>
</feature>
<sequence>MNINKKETLDKQKLHFWATYLSFIGIVLAVFGGLLSYTPFMHFTLGTMYYDNYFEVMTYHKLNAGELNFQRFVYGATGGVITSWGIFIAAIARYALKKGEPWAWNTIALTTFLWFLGDGYASVISGFPVHALMNIGVLIFIVLPLIAIYNVVEH</sequence>
<evidence type="ECO:0000313" key="3">
    <source>
        <dbReference type="Proteomes" id="UP001060919"/>
    </source>
</evidence>
<keyword evidence="1" id="KW-1133">Transmembrane helix</keyword>
<reference evidence="2" key="1">
    <citation type="submission" date="2022-09" db="EMBL/GenBank/DDBJ databases">
        <title>Aureispira anguillicida sp. nov., isolated from Leptocephalus of Japanese eel Anguilla japonica.</title>
        <authorList>
            <person name="Yuasa K."/>
            <person name="Mekata T."/>
            <person name="Ikunari K."/>
        </authorList>
    </citation>
    <scope>NUCLEOTIDE SEQUENCE</scope>
    <source>
        <strain evidence="2">EL160426</strain>
    </source>
</reference>
<name>A0A915VMH0_9BACT</name>
<evidence type="ECO:0000256" key="1">
    <source>
        <dbReference type="SAM" id="Phobius"/>
    </source>
</evidence>
<keyword evidence="1" id="KW-0812">Transmembrane</keyword>
<dbReference type="KEGG" id="aup:AsAng_0001580"/>